<comment type="caution">
    <text evidence="1">The sequence shown here is derived from an EMBL/GenBank/DDBJ whole genome shotgun (WGS) entry which is preliminary data.</text>
</comment>
<dbReference type="EMBL" id="CAJJDN010000052">
    <property type="protein sequence ID" value="CAD8088357.1"/>
    <property type="molecule type" value="Genomic_DNA"/>
</dbReference>
<dbReference type="Proteomes" id="UP000692954">
    <property type="component" value="Unassembled WGS sequence"/>
</dbReference>
<keyword evidence="2" id="KW-1185">Reference proteome</keyword>
<accession>A0A8S1N4T2</accession>
<name>A0A8S1N4T2_9CILI</name>
<proteinExistence type="predicted"/>
<sequence>MPNHDYSFYCSSSFYGALNMCVSSTFIQATNQYLMIYSLNKIPSIVQYFSSEAKVCILNQKDCLNKYLYFKEALLQTLFFHVDLMVRIKQFSFFFQNFIFHKYYTYLYIYSTNRYLIMEKYTGFL</sequence>
<organism evidence="1 2">
    <name type="scientific">Paramecium sonneborni</name>
    <dbReference type="NCBI Taxonomy" id="65129"/>
    <lineage>
        <taxon>Eukaryota</taxon>
        <taxon>Sar</taxon>
        <taxon>Alveolata</taxon>
        <taxon>Ciliophora</taxon>
        <taxon>Intramacronucleata</taxon>
        <taxon>Oligohymenophorea</taxon>
        <taxon>Peniculida</taxon>
        <taxon>Parameciidae</taxon>
        <taxon>Paramecium</taxon>
    </lineage>
</organism>
<protein>
    <submittedName>
        <fullName evidence="1">Uncharacterized protein</fullName>
    </submittedName>
</protein>
<evidence type="ECO:0000313" key="2">
    <source>
        <dbReference type="Proteomes" id="UP000692954"/>
    </source>
</evidence>
<gene>
    <name evidence="1" type="ORF">PSON_ATCC_30995.1.T0520312</name>
</gene>
<reference evidence="1" key="1">
    <citation type="submission" date="2021-01" db="EMBL/GenBank/DDBJ databases">
        <authorList>
            <consortium name="Genoscope - CEA"/>
            <person name="William W."/>
        </authorList>
    </citation>
    <scope>NUCLEOTIDE SEQUENCE</scope>
</reference>
<evidence type="ECO:0000313" key="1">
    <source>
        <dbReference type="EMBL" id="CAD8088357.1"/>
    </source>
</evidence>
<dbReference type="AlphaFoldDB" id="A0A8S1N4T2"/>